<dbReference type="EMBL" id="WWCT01000001">
    <property type="protein sequence ID" value="MYN25072.1"/>
    <property type="molecule type" value="Genomic_DNA"/>
</dbReference>
<evidence type="ECO:0008006" key="3">
    <source>
        <dbReference type="Google" id="ProtNLM"/>
    </source>
</evidence>
<accession>A0ABW9VTW8</accession>
<name>A0ABW9VTW8_9BURK</name>
<organism evidence="1 2">
    <name type="scientific">Duganella levis</name>
    <dbReference type="NCBI Taxonomy" id="2692169"/>
    <lineage>
        <taxon>Bacteria</taxon>
        <taxon>Pseudomonadati</taxon>
        <taxon>Pseudomonadota</taxon>
        <taxon>Betaproteobacteria</taxon>
        <taxon>Burkholderiales</taxon>
        <taxon>Oxalobacteraceae</taxon>
        <taxon>Telluria group</taxon>
        <taxon>Duganella</taxon>
    </lineage>
</organism>
<comment type="caution">
    <text evidence="1">The sequence shown here is derived from an EMBL/GenBank/DDBJ whole genome shotgun (WGS) entry which is preliminary data.</text>
</comment>
<evidence type="ECO:0000313" key="1">
    <source>
        <dbReference type="EMBL" id="MYN25072.1"/>
    </source>
</evidence>
<keyword evidence="2" id="KW-1185">Reference proteome</keyword>
<dbReference type="Proteomes" id="UP000642144">
    <property type="component" value="Unassembled WGS sequence"/>
</dbReference>
<dbReference type="InterPro" id="IPR010583">
    <property type="entry name" value="MipA"/>
</dbReference>
<protein>
    <recommendedName>
        <fullName evidence="3">MipA/OmpV family protein</fullName>
    </recommendedName>
</protein>
<gene>
    <name evidence="1" type="ORF">GTP69_01490</name>
</gene>
<reference evidence="1 2" key="1">
    <citation type="submission" date="2019-12" db="EMBL/GenBank/DDBJ databases">
        <title>Novel species isolated from a subtropical stream in China.</title>
        <authorList>
            <person name="Lu H."/>
        </authorList>
    </citation>
    <scope>NUCLEOTIDE SEQUENCE [LARGE SCALE GENOMIC DNA]</scope>
    <source>
        <strain evidence="1 2">CY42W</strain>
    </source>
</reference>
<dbReference type="Pfam" id="PF06629">
    <property type="entry name" value="MipA"/>
    <property type="match status" value="1"/>
</dbReference>
<sequence>MAGAGWYEAAVALTWDHQFNAQWGVTSMLGATQLLQQAARSPLTERKTSPTVAVYASYRY</sequence>
<evidence type="ECO:0000313" key="2">
    <source>
        <dbReference type="Proteomes" id="UP000642144"/>
    </source>
</evidence>
<proteinExistence type="predicted"/>